<dbReference type="AlphaFoldDB" id="I0YUX6"/>
<feature type="compositionally biased region" description="Basic and acidic residues" evidence="1">
    <location>
        <begin position="177"/>
        <end position="190"/>
    </location>
</feature>
<dbReference type="EMBL" id="AGSI01000010">
    <property type="protein sequence ID" value="EIE22195.1"/>
    <property type="molecule type" value="Genomic_DNA"/>
</dbReference>
<reference evidence="4 5" key="1">
    <citation type="journal article" date="2012" name="Genome Biol.">
        <title>The genome of the polar eukaryotic microalga coccomyxa subellipsoidea reveals traits of cold adaptation.</title>
        <authorList>
            <person name="Blanc G."/>
            <person name="Agarkova I."/>
            <person name="Grimwood J."/>
            <person name="Kuo A."/>
            <person name="Brueggeman A."/>
            <person name="Dunigan D."/>
            <person name="Gurnon J."/>
            <person name="Ladunga I."/>
            <person name="Lindquist E."/>
            <person name="Lucas S."/>
            <person name="Pangilinan J."/>
            <person name="Proschold T."/>
            <person name="Salamov A."/>
            <person name="Schmutz J."/>
            <person name="Weeks D."/>
            <person name="Yamada T."/>
            <person name="Claverie J.M."/>
            <person name="Grigoriev I."/>
            <person name="Van Etten J."/>
            <person name="Lomsadze A."/>
            <person name="Borodovsky M."/>
        </authorList>
    </citation>
    <scope>NUCLEOTIDE SEQUENCE [LARGE SCALE GENOMIC DNA]</scope>
    <source>
        <strain evidence="4 5">C-169</strain>
    </source>
</reference>
<sequence length="247" mass="26384">MRVLIRVVSVCFLLSVCSAQYVNSTSKPVDTSAGYKFSSNQATNPFLIIIGVCAIAVIAAFLLLCGTTAYADIRRRNAINGPGGVQQQPAAQRSAPTGVQPLRPEPFIPVVVVSPNNAVDIARRVGDVDKNALQSPFGKWDQKLQSEPSFGRGRVMPLWLESVLQRQRSTASVDDVEMQRVDSSAADKPHPLRRGSSRARSFRRLGSGCLGGPSASDNSAEVASGDQASSSQAASTKVLQEKKEQGE</sequence>
<dbReference type="KEGG" id="csl:COCSUDRAFT_53726"/>
<keyword evidence="2" id="KW-0472">Membrane</keyword>
<feature type="region of interest" description="Disordered" evidence="1">
    <location>
        <begin position="81"/>
        <end position="102"/>
    </location>
</feature>
<evidence type="ECO:0000313" key="4">
    <source>
        <dbReference type="EMBL" id="EIE22195.1"/>
    </source>
</evidence>
<keyword evidence="2" id="KW-1133">Transmembrane helix</keyword>
<dbReference type="GeneID" id="17040181"/>
<proteinExistence type="predicted"/>
<feature type="signal peptide" evidence="3">
    <location>
        <begin position="1"/>
        <end position="19"/>
    </location>
</feature>
<feature type="compositionally biased region" description="Low complexity" evidence="1">
    <location>
        <begin position="223"/>
        <end position="235"/>
    </location>
</feature>
<accession>I0YUX6</accession>
<keyword evidence="2" id="KW-0812">Transmembrane</keyword>
<keyword evidence="3" id="KW-0732">Signal</keyword>
<name>I0YUX6_COCSC</name>
<evidence type="ECO:0000256" key="1">
    <source>
        <dbReference type="SAM" id="MobiDB-lite"/>
    </source>
</evidence>
<gene>
    <name evidence="4" type="ORF">COCSUDRAFT_53726</name>
</gene>
<organism evidence="4 5">
    <name type="scientific">Coccomyxa subellipsoidea (strain C-169)</name>
    <name type="common">Green microalga</name>
    <dbReference type="NCBI Taxonomy" id="574566"/>
    <lineage>
        <taxon>Eukaryota</taxon>
        <taxon>Viridiplantae</taxon>
        <taxon>Chlorophyta</taxon>
        <taxon>core chlorophytes</taxon>
        <taxon>Trebouxiophyceae</taxon>
        <taxon>Trebouxiophyceae incertae sedis</taxon>
        <taxon>Coccomyxaceae</taxon>
        <taxon>Coccomyxa</taxon>
        <taxon>Coccomyxa subellipsoidea</taxon>
    </lineage>
</organism>
<evidence type="ECO:0000256" key="2">
    <source>
        <dbReference type="SAM" id="Phobius"/>
    </source>
</evidence>
<dbReference type="RefSeq" id="XP_005646739.1">
    <property type="nucleotide sequence ID" value="XM_005646682.1"/>
</dbReference>
<feature type="compositionally biased region" description="Basic residues" evidence="1">
    <location>
        <begin position="191"/>
        <end position="203"/>
    </location>
</feature>
<evidence type="ECO:0000256" key="3">
    <source>
        <dbReference type="SAM" id="SignalP"/>
    </source>
</evidence>
<comment type="caution">
    <text evidence="4">The sequence shown here is derived from an EMBL/GenBank/DDBJ whole genome shotgun (WGS) entry which is preliminary data.</text>
</comment>
<protein>
    <recommendedName>
        <fullName evidence="6">Transmembrane protein</fullName>
    </recommendedName>
</protein>
<feature type="chain" id="PRO_5003637317" description="Transmembrane protein" evidence="3">
    <location>
        <begin position="20"/>
        <end position="247"/>
    </location>
</feature>
<dbReference type="Proteomes" id="UP000007264">
    <property type="component" value="Unassembled WGS sequence"/>
</dbReference>
<evidence type="ECO:0008006" key="6">
    <source>
        <dbReference type="Google" id="ProtNLM"/>
    </source>
</evidence>
<keyword evidence="5" id="KW-1185">Reference proteome</keyword>
<evidence type="ECO:0000313" key="5">
    <source>
        <dbReference type="Proteomes" id="UP000007264"/>
    </source>
</evidence>
<feature type="transmembrane region" description="Helical" evidence="2">
    <location>
        <begin position="43"/>
        <end position="66"/>
    </location>
</feature>
<feature type="region of interest" description="Disordered" evidence="1">
    <location>
        <begin position="170"/>
        <end position="247"/>
    </location>
</feature>